<dbReference type="InterPro" id="IPR048714">
    <property type="entry name" value="DpiA-like_HTH"/>
</dbReference>
<keyword evidence="4" id="KW-0902">Two-component regulatory system</keyword>
<comment type="subcellular location">
    <subcellularLocation>
        <location evidence="1">Cytoplasm</location>
    </subcellularLocation>
</comment>
<dbReference type="PANTHER" id="PTHR45526:SF1">
    <property type="entry name" value="TRANSCRIPTIONAL REGULATORY PROTEIN DCUR-RELATED"/>
    <property type="match status" value="1"/>
</dbReference>
<comment type="caution">
    <text evidence="11">The sequence shown here is derived from an EMBL/GenBank/DDBJ whole genome shotgun (WGS) entry which is preliminary data.</text>
</comment>
<evidence type="ECO:0000256" key="1">
    <source>
        <dbReference type="ARBA" id="ARBA00004496"/>
    </source>
</evidence>
<keyword evidence="6" id="KW-0238">DNA-binding</keyword>
<dbReference type="SUPFAM" id="SSF52172">
    <property type="entry name" value="CheY-like"/>
    <property type="match status" value="1"/>
</dbReference>
<dbReference type="InterPro" id="IPR001789">
    <property type="entry name" value="Sig_transdc_resp-reg_receiver"/>
</dbReference>
<gene>
    <name evidence="11" type="ORF">SD77_3103</name>
</gene>
<evidence type="ECO:0000256" key="9">
    <source>
        <dbReference type="PROSITE-ProRule" id="PRU00169"/>
    </source>
</evidence>
<proteinExistence type="predicted"/>
<keyword evidence="2" id="KW-0963">Cytoplasm</keyword>
<keyword evidence="12" id="KW-1185">Reference proteome</keyword>
<evidence type="ECO:0000256" key="6">
    <source>
        <dbReference type="ARBA" id="ARBA00023125"/>
    </source>
</evidence>
<evidence type="ECO:0000259" key="10">
    <source>
        <dbReference type="PROSITE" id="PS50110"/>
    </source>
</evidence>
<feature type="modified residue" description="4-aspartylphosphate" evidence="9">
    <location>
        <position position="54"/>
    </location>
</feature>
<dbReference type="PANTHER" id="PTHR45526">
    <property type="entry name" value="TRANSCRIPTIONAL REGULATORY PROTEIN DPIA"/>
    <property type="match status" value="1"/>
</dbReference>
<dbReference type="InterPro" id="IPR011006">
    <property type="entry name" value="CheY-like_superfamily"/>
</dbReference>
<keyword evidence="7" id="KW-0010">Activator</keyword>
<organism evidence="11 12">
    <name type="scientific">Bacillus badius</name>
    <dbReference type="NCBI Taxonomy" id="1455"/>
    <lineage>
        <taxon>Bacteria</taxon>
        <taxon>Bacillati</taxon>
        <taxon>Bacillota</taxon>
        <taxon>Bacilli</taxon>
        <taxon>Bacillales</taxon>
        <taxon>Bacillaceae</taxon>
        <taxon>Pseudobacillus</taxon>
    </lineage>
</organism>
<dbReference type="EMBL" id="JXLP01000003">
    <property type="protein sequence ID" value="KIL79237.1"/>
    <property type="molecule type" value="Genomic_DNA"/>
</dbReference>
<dbReference type="PIRSF" id="PIRSF006171">
    <property type="entry name" value="RR_citrat_malat"/>
    <property type="match status" value="1"/>
</dbReference>
<dbReference type="Pfam" id="PF20714">
    <property type="entry name" value="HTH_64"/>
    <property type="match status" value="1"/>
</dbReference>
<keyword evidence="5" id="KW-0805">Transcription regulation</keyword>
<dbReference type="InterPro" id="IPR024187">
    <property type="entry name" value="Sig_transdc_resp-reg_cit/mal"/>
</dbReference>
<evidence type="ECO:0000313" key="11">
    <source>
        <dbReference type="EMBL" id="KIL79237.1"/>
    </source>
</evidence>
<sequence>MITVLIVEDDPMVAELNKQYVEALPGFQIISAAALPEEALQKVQQLKPDLLLLDIYMPGMTGLELLKQLRTTGSETDVIVISAANDTASIQQALQYGAVDYLIKPFNWERFQQAMLAYRERKQFLLSSHAVKQGDIDRMLHQHTRAVSPSDLPKGLTKETLKMIWNAIQEEGEADFSAEDIAFSSGVSRVSVRKYLSFLDSAHILTASVSYGSVGRPQTRYRLNGENHEQIHCFI</sequence>
<keyword evidence="3 9" id="KW-0597">Phosphoprotein</keyword>
<name>A0ABR5AWY6_BACBA</name>
<dbReference type="Proteomes" id="UP000031982">
    <property type="component" value="Unassembled WGS sequence"/>
</dbReference>
<evidence type="ECO:0000256" key="7">
    <source>
        <dbReference type="ARBA" id="ARBA00023159"/>
    </source>
</evidence>
<evidence type="ECO:0000256" key="3">
    <source>
        <dbReference type="ARBA" id="ARBA00022553"/>
    </source>
</evidence>
<evidence type="ECO:0000313" key="12">
    <source>
        <dbReference type="Proteomes" id="UP000031982"/>
    </source>
</evidence>
<protein>
    <submittedName>
        <fullName evidence="11">Two-component response regulator, malate</fullName>
    </submittedName>
</protein>
<dbReference type="SMART" id="SM00448">
    <property type="entry name" value="REC"/>
    <property type="match status" value="1"/>
</dbReference>
<evidence type="ECO:0000256" key="8">
    <source>
        <dbReference type="ARBA" id="ARBA00023163"/>
    </source>
</evidence>
<reference evidence="11 12" key="1">
    <citation type="submission" date="2015-01" db="EMBL/GenBank/DDBJ databases">
        <title>Genome Assembly of Bacillus badius MTCC 1458.</title>
        <authorList>
            <person name="Verma A."/>
            <person name="Khatri I."/>
            <person name="Mual P."/>
            <person name="Subramanian S."/>
            <person name="Krishnamurthi S."/>
        </authorList>
    </citation>
    <scope>NUCLEOTIDE SEQUENCE [LARGE SCALE GENOMIC DNA]</scope>
    <source>
        <strain evidence="11 12">MTCC 1458</strain>
    </source>
</reference>
<dbReference type="Pfam" id="PF00072">
    <property type="entry name" value="Response_reg"/>
    <property type="match status" value="1"/>
</dbReference>
<dbReference type="PROSITE" id="PS50110">
    <property type="entry name" value="RESPONSE_REGULATORY"/>
    <property type="match status" value="1"/>
</dbReference>
<evidence type="ECO:0000256" key="5">
    <source>
        <dbReference type="ARBA" id="ARBA00023015"/>
    </source>
</evidence>
<dbReference type="RefSeq" id="WP_041094854.1">
    <property type="nucleotide sequence ID" value="NZ_JARTHD010000001.1"/>
</dbReference>
<dbReference type="InterPro" id="IPR051271">
    <property type="entry name" value="2C-system_Tx_regulators"/>
</dbReference>
<accession>A0ABR5AWY6</accession>
<evidence type="ECO:0000256" key="2">
    <source>
        <dbReference type="ARBA" id="ARBA00022490"/>
    </source>
</evidence>
<evidence type="ECO:0000256" key="4">
    <source>
        <dbReference type="ARBA" id="ARBA00023012"/>
    </source>
</evidence>
<dbReference type="Gene3D" id="3.40.50.2300">
    <property type="match status" value="1"/>
</dbReference>
<dbReference type="CDD" id="cd19925">
    <property type="entry name" value="REC_citrate_TCS"/>
    <property type="match status" value="1"/>
</dbReference>
<feature type="domain" description="Response regulatory" evidence="10">
    <location>
        <begin position="3"/>
        <end position="119"/>
    </location>
</feature>
<keyword evidence="8" id="KW-0804">Transcription</keyword>